<dbReference type="SUPFAM" id="SSF90123">
    <property type="entry name" value="ABC transporter transmembrane region"/>
    <property type="match status" value="1"/>
</dbReference>
<dbReference type="Gene3D" id="3.40.50.300">
    <property type="entry name" value="P-loop containing nucleotide triphosphate hydrolases"/>
    <property type="match status" value="1"/>
</dbReference>
<sequence length="564" mass="61812">MAQKKKKGWFSCLMDYASGSRGRLAVSTCLSVVSVLAGLLPYFCIYRIIEHFISGTVTMYLIFTWSGLALAAYMVKILFFGLSTGLSHYAAYHILEGLRLRVADRLLHAPLGEAAAHSIGEIKNIMVDKIENIEPPLAHMIPEGTGHIALPVLSIVLLAVIDWRIALASLITLPFSMICMMLTFQISGRNFEKYNESNAVMNSTIVEYVEGIEVIKAFGRSGASYEKFAKAITDYKVFVVKWLSSTWVTFKLAFALFPSTLLGTLPVSLFLASSGQITSAQAALSVMLSMSMVTSLGQIEVFMNSIKEVQLTVEELQTYLEMPELPEPEKPAALRDCSVELKRVHFSYSKDSGDVLRGIDLRLPAGSFTALVGPSGGGKSTVARLIARFWDVTEGEILVGGVKITDMLLPQLSDTVSFVTQDNFLFRCSLKENIRLGNPAASDEEVYAAARAAQCDEFIRKLPQGYDTPAGEAGKRLSGGEKQRIAIARMILKNAPVVIMDEATAFTDPENEDKIQRSISALTKGKTLLVIAHRLSTIRNADNIVVLKNGQIEAQGKQEELLET</sequence>
<protein>
    <submittedName>
        <fullName evidence="12">ABC transporter ATP-binding protein/permease</fullName>
    </submittedName>
</protein>
<comment type="caution">
    <text evidence="12">The sequence shown here is derived from an EMBL/GenBank/DDBJ whole genome shotgun (WGS) entry which is preliminary data.</text>
</comment>
<dbReference type="InterPro" id="IPR017871">
    <property type="entry name" value="ABC_transporter-like_CS"/>
</dbReference>
<evidence type="ECO:0000256" key="1">
    <source>
        <dbReference type="ARBA" id="ARBA00004651"/>
    </source>
</evidence>
<evidence type="ECO:0000256" key="8">
    <source>
        <dbReference type="ARBA" id="ARBA00023136"/>
    </source>
</evidence>
<dbReference type="SUPFAM" id="SSF52540">
    <property type="entry name" value="P-loop containing nucleoside triphosphate hydrolases"/>
    <property type="match status" value="1"/>
</dbReference>
<dbReference type="InterPro" id="IPR003593">
    <property type="entry name" value="AAA+_ATPase"/>
</dbReference>
<dbReference type="Pfam" id="PF00664">
    <property type="entry name" value="ABC_membrane"/>
    <property type="match status" value="1"/>
</dbReference>
<evidence type="ECO:0000313" key="12">
    <source>
        <dbReference type="EMBL" id="HIZ73944.1"/>
    </source>
</evidence>
<feature type="domain" description="ABC transmembrane type-1" evidence="11">
    <location>
        <begin position="25"/>
        <end position="308"/>
    </location>
</feature>
<gene>
    <name evidence="12" type="ORF">H9723_01685</name>
</gene>
<accession>A0A9D2K1R7</accession>
<evidence type="ECO:0000256" key="4">
    <source>
        <dbReference type="ARBA" id="ARBA00022692"/>
    </source>
</evidence>
<dbReference type="GO" id="GO:0005524">
    <property type="term" value="F:ATP binding"/>
    <property type="evidence" value="ECO:0007669"/>
    <property type="project" value="UniProtKB-KW"/>
</dbReference>
<keyword evidence="6 12" id="KW-0067">ATP-binding</keyword>
<dbReference type="FunFam" id="3.40.50.300:FF:000221">
    <property type="entry name" value="Multidrug ABC transporter ATP-binding protein"/>
    <property type="match status" value="1"/>
</dbReference>
<keyword evidence="4 9" id="KW-0812">Transmembrane</keyword>
<reference evidence="12" key="2">
    <citation type="submission" date="2021-04" db="EMBL/GenBank/DDBJ databases">
        <authorList>
            <person name="Gilroy R."/>
        </authorList>
    </citation>
    <scope>NUCLEOTIDE SEQUENCE</scope>
    <source>
        <strain evidence="12">CHK196-3914</strain>
    </source>
</reference>
<evidence type="ECO:0000313" key="13">
    <source>
        <dbReference type="Proteomes" id="UP000824116"/>
    </source>
</evidence>
<evidence type="ECO:0000256" key="7">
    <source>
        <dbReference type="ARBA" id="ARBA00022989"/>
    </source>
</evidence>
<dbReference type="GO" id="GO:0016887">
    <property type="term" value="F:ATP hydrolysis activity"/>
    <property type="evidence" value="ECO:0007669"/>
    <property type="project" value="InterPro"/>
</dbReference>
<dbReference type="PANTHER" id="PTHR43394:SF1">
    <property type="entry name" value="ATP-BINDING CASSETTE SUB-FAMILY B MEMBER 10, MITOCHONDRIAL"/>
    <property type="match status" value="1"/>
</dbReference>
<dbReference type="InterPro" id="IPR011527">
    <property type="entry name" value="ABC1_TM_dom"/>
</dbReference>
<dbReference type="Pfam" id="PF00005">
    <property type="entry name" value="ABC_tran"/>
    <property type="match status" value="1"/>
</dbReference>
<organism evidence="12 13">
    <name type="scientific">Candidatus Mediterraneibacter stercoravium</name>
    <dbReference type="NCBI Taxonomy" id="2838685"/>
    <lineage>
        <taxon>Bacteria</taxon>
        <taxon>Bacillati</taxon>
        <taxon>Bacillota</taxon>
        <taxon>Clostridia</taxon>
        <taxon>Lachnospirales</taxon>
        <taxon>Lachnospiraceae</taxon>
        <taxon>Mediterraneibacter</taxon>
    </lineage>
</organism>
<proteinExistence type="predicted"/>
<dbReference type="PROSITE" id="PS50893">
    <property type="entry name" value="ABC_TRANSPORTER_2"/>
    <property type="match status" value="1"/>
</dbReference>
<dbReference type="GO" id="GO:0005886">
    <property type="term" value="C:plasma membrane"/>
    <property type="evidence" value="ECO:0007669"/>
    <property type="project" value="UniProtKB-SubCell"/>
</dbReference>
<feature type="transmembrane region" description="Helical" evidence="9">
    <location>
        <begin position="24"/>
        <end position="45"/>
    </location>
</feature>
<evidence type="ECO:0000256" key="3">
    <source>
        <dbReference type="ARBA" id="ARBA00022475"/>
    </source>
</evidence>
<evidence type="ECO:0000256" key="9">
    <source>
        <dbReference type="SAM" id="Phobius"/>
    </source>
</evidence>
<evidence type="ECO:0000259" key="10">
    <source>
        <dbReference type="PROSITE" id="PS50893"/>
    </source>
</evidence>
<dbReference type="AlphaFoldDB" id="A0A9D2K1R7"/>
<dbReference type="Proteomes" id="UP000824116">
    <property type="component" value="Unassembled WGS sequence"/>
</dbReference>
<dbReference type="PROSITE" id="PS00211">
    <property type="entry name" value="ABC_TRANSPORTER_1"/>
    <property type="match status" value="1"/>
</dbReference>
<evidence type="ECO:0000256" key="5">
    <source>
        <dbReference type="ARBA" id="ARBA00022741"/>
    </source>
</evidence>
<keyword evidence="5" id="KW-0547">Nucleotide-binding</keyword>
<dbReference type="InterPro" id="IPR003439">
    <property type="entry name" value="ABC_transporter-like_ATP-bd"/>
</dbReference>
<feature type="non-terminal residue" evidence="12">
    <location>
        <position position="564"/>
    </location>
</feature>
<feature type="transmembrane region" description="Helical" evidence="9">
    <location>
        <begin position="168"/>
        <end position="187"/>
    </location>
</feature>
<keyword evidence="2" id="KW-0813">Transport</keyword>
<dbReference type="InterPro" id="IPR027417">
    <property type="entry name" value="P-loop_NTPase"/>
</dbReference>
<feature type="domain" description="ABC transporter" evidence="10">
    <location>
        <begin position="339"/>
        <end position="564"/>
    </location>
</feature>
<reference evidence="12" key="1">
    <citation type="journal article" date="2021" name="PeerJ">
        <title>Extensive microbial diversity within the chicken gut microbiome revealed by metagenomics and culture.</title>
        <authorList>
            <person name="Gilroy R."/>
            <person name="Ravi A."/>
            <person name="Getino M."/>
            <person name="Pursley I."/>
            <person name="Horton D.L."/>
            <person name="Alikhan N.F."/>
            <person name="Baker D."/>
            <person name="Gharbi K."/>
            <person name="Hall N."/>
            <person name="Watson M."/>
            <person name="Adriaenssens E.M."/>
            <person name="Foster-Nyarko E."/>
            <person name="Jarju S."/>
            <person name="Secka A."/>
            <person name="Antonio M."/>
            <person name="Oren A."/>
            <person name="Chaudhuri R.R."/>
            <person name="La Ragione R."/>
            <person name="Hildebrand F."/>
            <person name="Pallen M.J."/>
        </authorList>
    </citation>
    <scope>NUCLEOTIDE SEQUENCE</scope>
    <source>
        <strain evidence="12">CHK196-3914</strain>
    </source>
</reference>
<dbReference type="GO" id="GO:0015421">
    <property type="term" value="F:ABC-type oligopeptide transporter activity"/>
    <property type="evidence" value="ECO:0007669"/>
    <property type="project" value="TreeGrafter"/>
</dbReference>
<dbReference type="InterPro" id="IPR036640">
    <property type="entry name" value="ABC1_TM_sf"/>
</dbReference>
<evidence type="ECO:0000259" key="11">
    <source>
        <dbReference type="PROSITE" id="PS50929"/>
    </source>
</evidence>
<evidence type="ECO:0000256" key="6">
    <source>
        <dbReference type="ARBA" id="ARBA00022840"/>
    </source>
</evidence>
<keyword evidence="8 9" id="KW-0472">Membrane</keyword>
<dbReference type="InterPro" id="IPR039421">
    <property type="entry name" value="Type_1_exporter"/>
</dbReference>
<comment type="subcellular location">
    <subcellularLocation>
        <location evidence="1">Cell membrane</location>
        <topology evidence="1">Multi-pass membrane protein</topology>
    </subcellularLocation>
</comment>
<dbReference type="PANTHER" id="PTHR43394">
    <property type="entry name" value="ATP-DEPENDENT PERMEASE MDL1, MITOCHONDRIAL"/>
    <property type="match status" value="1"/>
</dbReference>
<evidence type="ECO:0000256" key="2">
    <source>
        <dbReference type="ARBA" id="ARBA00022448"/>
    </source>
</evidence>
<dbReference type="PROSITE" id="PS50929">
    <property type="entry name" value="ABC_TM1F"/>
    <property type="match status" value="1"/>
</dbReference>
<keyword evidence="3" id="KW-1003">Cell membrane</keyword>
<keyword evidence="7 9" id="KW-1133">Transmembrane helix</keyword>
<name>A0A9D2K1R7_9FIRM</name>
<feature type="transmembrane region" description="Helical" evidence="9">
    <location>
        <begin position="57"/>
        <end position="79"/>
    </location>
</feature>
<dbReference type="Gene3D" id="1.20.1560.10">
    <property type="entry name" value="ABC transporter type 1, transmembrane domain"/>
    <property type="match status" value="1"/>
</dbReference>
<dbReference type="EMBL" id="DXAY01000038">
    <property type="protein sequence ID" value="HIZ73944.1"/>
    <property type="molecule type" value="Genomic_DNA"/>
</dbReference>
<dbReference type="SMART" id="SM00382">
    <property type="entry name" value="AAA"/>
    <property type="match status" value="1"/>
</dbReference>